<evidence type="ECO:0000256" key="1">
    <source>
        <dbReference type="SAM" id="MobiDB-lite"/>
    </source>
</evidence>
<name>A0AAJ7XBF4_PETMA</name>
<dbReference type="RefSeq" id="XP_032828231.1">
    <property type="nucleotide sequence ID" value="XM_032972340.1"/>
</dbReference>
<sequence>MKRLKSVGDGAAGSAAWPARRSGSPEGRDGEPATAPDRGPADGHSPSPARSATSRRSSPAHGGEPSHSATPFGHGLKHLFQSHRRRAGGGGGGGGGTGSLDVAAPGHAERERSPELHRVSYAVSLRELPARPSAFNKVLQQIRSRPTGLGRRSASRSGGSGSSLASSSATASVTVASSSSPSPSSAATTAAAPASSSSTSSLSTPGGGAGPGGVGVGPPEGPSPGVSPQVPRSAGGVHDSAVGGGGLLGGLDGAGGSSGEDGDKGKVIRMYKFV</sequence>
<dbReference type="AlphaFoldDB" id="A0AAJ7XBF4"/>
<evidence type="ECO:0000313" key="2">
    <source>
        <dbReference type="Proteomes" id="UP001318040"/>
    </source>
</evidence>
<feature type="compositionally biased region" description="Gly residues" evidence="1">
    <location>
        <begin position="242"/>
        <end position="259"/>
    </location>
</feature>
<feature type="compositionally biased region" description="Low complexity" evidence="1">
    <location>
        <begin position="147"/>
        <end position="204"/>
    </location>
</feature>
<feature type="compositionally biased region" description="Low complexity" evidence="1">
    <location>
        <begin position="45"/>
        <end position="60"/>
    </location>
</feature>
<protein>
    <submittedName>
        <fullName evidence="3">Transmembrane and coiled-coil domains protein 2-like</fullName>
    </submittedName>
</protein>
<feature type="compositionally biased region" description="Basic and acidic residues" evidence="1">
    <location>
        <begin position="107"/>
        <end position="118"/>
    </location>
</feature>
<feature type="compositionally biased region" description="Gly residues" evidence="1">
    <location>
        <begin position="205"/>
        <end position="218"/>
    </location>
</feature>
<organism evidence="2 3">
    <name type="scientific">Petromyzon marinus</name>
    <name type="common">Sea lamprey</name>
    <dbReference type="NCBI Taxonomy" id="7757"/>
    <lineage>
        <taxon>Eukaryota</taxon>
        <taxon>Metazoa</taxon>
        <taxon>Chordata</taxon>
        <taxon>Craniata</taxon>
        <taxon>Vertebrata</taxon>
        <taxon>Cyclostomata</taxon>
        <taxon>Hyperoartia</taxon>
        <taxon>Petromyzontiformes</taxon>
        <taxon>Petromyzontidae</taxon>
        <taxon>Petromyzon</taxon>
    </lineage>
</organism>
<accession>A0AAJ7XBF4</accession>
<feature type="compositionally biased region" description="Basic residues" evidence="1">
    <location>
        <begin position="75"/>
        <end position="87"/>
    </location>
</feature>
<proteinExistence type="predicted"/>
<evidence type="ECO:0000313" key="3">
    <source>
        <dbReference type="RefSeq" id="XP_032828231.1"/>
    </source>
</evidence>
<dbReference type="KEGG" id="pmrn:116952731"/>
<feature type="region of interest" description="Disordered" evidence="1">
    <location>
        <begin position="1"/>
        <end position="269"/>
    </location>
</feature>
<feature type="compositionally biased region" description="Low complexity" evidence="1">
    <location>
        <begin position="223"/>
        <end position="241"/>
    </location>
</feature>
<keyword evidence="2" id="KW-1185">Reference proteome</keyword>
<feature type="compositionally biased region" description="Gly residues" evidence="1">
    <location>
        <begin position="88"/>
        <end position="98"/>
    </location>
</feature>
<reference evidence="3" key="1">
    <citation type="submission" date="2025-08" db="UniProtKB">
        <authorList>
            <consortium name="RefSeq"/>
        </authorList>
    </citation>
    <scope>IDENTIFICATION</scope>
    <source>
        <tissue evidence="3">Sperm</tissue>
    </source>
</reference>
<dbReference type="Proteomes" id="UP001318040">
    <property type="component" value="Chromosome 48"/>
</dbReference>
<gene>
    <name evidence="3" type="primary">LOC116952731</name>
</gene>